<evidence type="ECO:0000313" key="2">
    <source>
        <dbReference type="EMBL" id="CAN83918.1"/>
    </source>
</evidence>
<feature type="compositionally biased region" description="Polar residues" evidence="1">
    <location>
        <begin position="73"/>
        <end position="88"/>
    </location>
</feature>
<dbReference type="EMBL" id="AM482087">
    <property type="protein sequence ID" value="CAN83918.1"/>
    <property type="molecule type" value="Genomic_DNA"/>
</dbReference>
<proteinExistence type="predicted"/>
<accession>A5C4I2</accession>
<reference evidence="2" key="1">
    <citation type="journal article" date="2007" name="PLoS ONE">
        <title>The first genome sequence of an elite grapevine cultivar (Pinot noir Vitis vinifera L.): coping with a highly heterozygous genome.</title>
        <authorList>
            <person name="Velasco R."/>
            <person name="Zharkikh A."/>
            <person name="Troggio M."/>
            <person name="Cartwright D.A."/>
            <person name="Cestaro A."/>
            <person name="Pruss D."/>
            <person name="Pindo M."/>
            <person name="FitzGerald L.M."/>
            <person name="Vezzulli S."/>
            <person name="Reid J."/>
            <person name="Malacarne G."/>
            <person name="Iliev D."/>
            <person name="Coppola G."/>
            <person name="Wardell B."/>
            <person name="Micheletti D."/>
            <person name="Macalma T."/>
            <person name="Facci M."/>
            <person name="Mitchell J.T."/>
            <person name="Perazzolli M."/>
            <person name="Eldredge G."/>
            <person name="Gatto P."/>
            <person name="Oyzerski R."/>
            <person name="Moretto M."/>
            <person name="Gutin N."/>
            <person name="Stefanini M."/>
            <person name="Chen Y."/>
            <person name="Segala C."/>
            <person name="Davenport C."/>
            <person name="Dematte L."/>
            <person name="Mraz A."/>
            <person name="Battilana J."/>
            <person name="Stormo K."/>
            <person name="Costa F."/>
            <person name="Tao Q."/>
            <person name="Si-Ammour A."/>
            <person name="Harkins T."/>
            <person name="Lackey A."/>
            <person name="Perbost C."/>
            <person name="Taillon B."/>
            <person name="Stella A."/>
            <person name="Solovyev V."/>
            <person name="Fawcett J.A."/>
            <person name="Sterck L."/>
            <person name="Vandepoele K."/>
            <person name="Grando S.M."/>
            <person name="Toppo S."/>
            <person name="Moser C."/>
            <person name="Lanchbury J."/>
            <person name="Bogden R."/>
            <person name="Skolnick M."/>
            <person name="Sgaramella V."/>
            <person name="Bhatnagar S.K."/>
            <person name="Fontana P."/>
            <person name="Gutin A."/>
            <person name="Van de Peer Y."/>
            <person name="Salamini F."/>
            <person name="Viola R."/>
        </authorList>
    </citation>
    <scope>NUCLEOTIDE SEQUENCE</scope>
</reference>
<evidence type="ECO:0000256" key="1">
    <source>
        <dbReference type="SAM" id="MobiDB-lite"/>
    </source>
</evidence>
<name>A5C4I2_VITVI</name>
<protein>
    <submittedName>
        <fullName evidence="2">Uncharacterized protein</fullName>
    </submittedName>
</protein>
<dbReference type="AlphaFoldDB" id="A5C4I2"/>
<feature type="region of interest" description="Disordered" evidence="1">
    <location>
        <begin position="60"/>
        <end position="113"/>
    </location>
</feature>
<sequence length="125" mass="14331">MSPKVTQRSMSKMSNSRTTLEYRKECVQRGLPYVNYMRTLSVGGRGGPEKHDEQAISARMRKNDFERQRRGNVVTQNVGMSTHNGSECQTEEDDGSKCQTKTNNGSERQNEGVDLNDELKEIWWI</sequence>
<organism evidence="2">
    <name type="scientific">Vitis vinifera</name>
    <name type="common">Grape</name>
    <dbReference type="NCBI Taxonomy" id="29760"/>
    <lineage>
        <taxon>Eukaryota</taxon>
        <taxon>Viridiplantae</taxon>
        <taxon>Streptophyta</taxon>
        <taxon>Embryophyta</taxon>
        <taxon>Tracheophyta</taxon>
        <taxon>Spermatophyta</taxon>
        <taxon>Magnoliopsida</taxon>
        <taxon>eudicotyledons</taxon>
        <taxon>Gunneridae</taxon>
        <taxon>Pentapetalae</taxon>
        <taxon>rosids</taxon>
        <taxon>Vitales</taxon>
        <taxon>Vitaceae</taxon>
        <taxon>Viteae</taxon>
        <taxon>Vitis</taxon>
    </lineage>
</organism>
<feature type="compositionally biased region" description="Polar residues" evidence="1">
    <location>
        <begin position="97"/>
        <end position="107"/>
    </location>
</feature>
<gene>
    <name evidence="2" type="ORF">VITISV_012739</name>
</gene>